<sequence>MNTSKVISRRSNLVLISVLITIIIIIFSTVSFLYVVNDIQKLTNFINSIGSIRGGIQRVTKLYLLNQDIKESVKMIDETNFILSDFVNSKTGVFNSNDKVEISNLLQSWTEYKEILKNNQKDRILNSSENLWKLSNIVVNKIEIKTHNHIALQYLFLFLLFAIVCILGLVSFFIKKVVQENIEKKASHDQLTNLLNRNYLHQIYNVKLSDSLRKSSFLAVLMCDIDHFKYVNDTFGHDVGDKVLKRIAEIMVENTRENDAIFRYGGEEFLILVSFTEIPQLIQYAERLRSRVESTEIIEHKITISVGVSLIDDKQELKQHILRADTALYKAKQAGRNRVIVNELNLTTAST</sequence>
<keyword evidence="3" id="KW-0812">Transmembrane</keyword>
<gene>
    <name evidence="5" type="ORF">K7J14_14910</name>
</gene>
<dbReference type="PANTHER" id="PTHR45138">
    <property type="entry name" value="REGULATORY COMPONENTS OF SENSORY TRANSDUCTION SYSTEM"/>
    <property type="match status" value="1"/>
</dbReference>
<dbReference type="SMART" id="SM00267">
    <property type="entry name" value="GGDEF"/>
    <property type="match status" value="1"/>
</dbReference>
<evidence type="ECO:0000256" key="1">
    <source>
        <dbReference type="ARBA" id="ARBA00012528"/>
    </source>
</evidence>
<keyword evidence="3" id="KW-0472">Membrane</keyword>
<reference evidence="5" key="1">
    <citation type="submission" date="2021-08" db="EMBL/GenBank/DDBJ databases">
        <title>Comparative analyses of Brucepasteria parasyntrophica and Teretinema zuelzerae.</title>
        <authorList>
            <person name="Song Y."/>
            <person name="Brune A."/>
        </authorList>
    </citation>
    <scope>NUCLEOTIDE SEQUENCE</scope>
    <source>
        <strain evidence="5">DSM 1903</strain>
    </source>
</reference>
<dbReference type="GO" id="GO:1902201">
    <property type="term" value="P:negative regulation of bacterial-type flagellum-dependent cell motility"/>
    <property type="evidence" value="ECO:0007669"/>
    <property type="project" value="TreeGrafter"/>
</dbReference>
<proteinExistence type="predicted"/>
<feature type="transmembrane region" description="Helical" evidence="3">
    <location>
        <begin position="154"/>
        <end position="174"/>
    </location>
</feature>
<dbReference type="GO" id="GO:0052621">
    <property type="term" value="F:diguanylate cyclase activity"/>
    <property type="evidence" value="ECO:0007669"/>
    <property type="project" value="UniProtKB-EC"/>
</dbReference>
<dbReference type="FunFam" id="3.30.70.270:FF:000001">
    <property type="entry name" value="Diguanylate cyclase domain protein"/>
    <property type="match status" value="1"/>
</dbReference>
<dbReference type="Gene3D" id="3.30.70.270">
    <property type="match status" value="1"/>
</dbReference>
<comment type="catalytic activity">
    <reaction evidence="2">
        <text>2 GTP = 3',3'-c-di-GMP + 2 diphosphate</text>
        <dbReference type="Rhea" id="RHEA:24898"/>
        <dbReference type="ChEBI" id="CHEBI:33019"/>
        <dbReference type="ChEBI" id="CHEBI:37565"/>
        <dbReference type="ChEBI" id="CHEBI:58805"/>
        <dbReference type="EC" id="2.7.7.65"/>
    </reaction>
</comment>
<dbReference type="InterPro" id="IPR029787">
    <property type="entry name" value="Nucleotide_cyclase"/>
</dbReference>
<dbReference type="EC" id="2.7.7.65" evidence="1"/>
<name>A0AAE3EK82_9SPIR</name>
<dbReference type="AlphaFoldDB" id="A0AAE3EK82"/>
<dbReference type="InterPro" id="IPR043128">
    <property type="entry name" value="Rev_trsase/Diguanyl_cyclase"/>
</dbReference>
<keyword evidence="6" id="KW-1185">Reference proteome</keyword>
<dbReference type="CDD" id="cd01949">
    <property type="entry name" value="GGDEF"/>
    <property type="match status" value="1"/>
</dbReference>
<feature type="transmembrane region" description="Helical" evidence="3">
    <location>
        <begin position="12"/>
        <end position="36"/>
    </location>
</feature>
<evidence type="ECO:0000313" key="5">
    <source>
        <dbReference type="EMBL" id="MCD1655987.1"/>
    </source>
</evidence>
<dbReference type="InterPro" id="IPR000160">
    <property type="entry name" value="GGDEF_dom"/>
</dbReference>
<dbReference type="EMBL" id="JAINWA010000003">
    <property type="protein sequence ID" value="MCD1655987.1"/>
    <property type="molecule type" value="Genomic_DNA"/>
</dbReference>
<dbReference type="SUPFAM" id="SSF55073">
    <property type="entry name" value="Nucleotide cyclase"/>
    <property type="match status" value="1"/>
</dbReference>
<dbReference type="PANTHER" id="PTHR45138:SF9">
    <property type="entry name" value="DIGUANYLATE CYCLASE DGCM-RELATED"/>
    <property type="match status" value="1"/>
</dbReference>
<evidence type="ECO:0000256" key="3">
    <source>
        <dbReference type="SAM" id="Phobius"/>
    </source>
</evidence>
<dbReference type="Proteomes" id="UP001198163">
    <property type="component" value="Unassembled WGS sequence"/>
</dbReference>
<evidence type="ECO:0000259" key="4">
    <source>
        <dbReference type="PROSITE" id="PS50887"/>
    </source>
</evidence>
<dbReference type="GO" id="GO:0043709">
    <property type="term" value="P:cell adhesion involved in single-species biofilm formation"/>
    <property type="evidence" value="ECO:0007669"/>
    <property type="project" value="TreeGrafter"/>
</dbReference>
<comment type="caution">
    <text evidence="5">The sequence shown here is derived from an EMBL/GenBank/DDBJ whole genome shotgun (WGS) entry which is preliminary data.</text>
</comment>
<dbReference type="InterPro" id="IPR050469">
    <property type="entry name" value="Diguanylate_Cyclase"/>
</dbReference>
<dbReference type="RefSeq" id="WP_230758209.1">
    <property type="nucleotide sequence ID" value="NZ_JAINWA010000003.1"/>
</dbReference>
<evidence type="ECO:0000313" key="6">
    <source>
        <dbReference type="Proteomes" id="UP001198163"/>
    </source>
</evidence>
<keyword evidence="3" id="KW-1133">Transmembrane helix</keyword>
<feature type="domain" description="GGDEF" evidence="4">
    <location>
        <begin position="216"/>
        <end position="344"/>
    </location>
</feature>
<protein>
    <recommendedName>
        <fullName evidence="1">diguanylate cyclase</fullName>
        <ecNumber evidence="1">2.7.7.65</ecNumber>
    </recommendedName>
</protein>
<dbReference type="PROSITE" id="PS50887">
    <property type="entry name" value="GGDEF"/>
    <property type="match status" value="1"/>
</dbReference>
<dbReference type="Pfam" id="PF00990">
    <property type="entry name" value="GGDEF"/>
    <property type="match status" value="1"/>
</dbReference>
<accession>A0AAE3EK82</accession>
<evidence type="ECO:0000256" key="2">
    <source>
        <dbReference type="ARBA" id="ARBA00034247"/>
    </source>
</evidence>
<organism evidence="5 6">
    <name type="scientific">Teretinema zuelzerae</name>
    <dbReference type="NCBI Taxonomy" id="156"/>
    <lineage>
        <taxon>Bacteria</taxon>
        <taxon>Pseudomonadati</taxon>
        <taxon>Spirochaetota</taxon>
        <taxon>Spirochaetia</taxon>
        <taxon>Spirochaetales</taxon>
        <taxon>Treponemataceae</taxon>
        <taxon>Teretinema</taxon>
    </lineage>
</organism>
<dbReference type="NCBIfam" id="TIGR00254">
    <property type="entry name" value="GGDEF"/>
    <property type="match status" value="1"/>
</dbReference>
<dbReference type="GO" id="GO:0005886">
    <property type="term" value="C:plasma membrane"/>
    <property type="evidence" value="ECO:0007669"/>
    <property type="project" value="TreeGrafter"/>
</dbReference>